<dbReference type="AlphaFoldDB" id="A0A9Q1GE16"/>
<name>A0A9Q1GE16_SYNKA</name>
<keyword evidence="6" id="KW-1185">Reference proteome</keyword>
<sequence length="855" mass="99109">MNKEPSNRAERSDNGTESERPSREGEVDLSEKDGEARKKGQGIMWGKHHTETWPKTRTAAKPKEKTNLRSLFKKLGVGKDKTKEPKSMQLRETEDSRVEAASTVSMLQRESQELATKNAELQNLLDREKRERDDYQRKLLQDLNDAQWILSRCEASLESSIQKCSDLQEEKINLDKDVKLKERGEHNTQSKRNLGHSLEGKDREFIATKRMKEILASSAHFKKTIQQLELENTRLRKQVKGALQDEQVKVNKGRELHKALQEKVEQLEKSLQRSEGQKGVGHRCLRNLRCSLEEKDCEVITSSQKLQEALSTCVLFEQSIKELKESVQKLDCENTRLKEQETETDATLRVQDEQIRNARDLQRALQEKVEQAQNERLVLQRELEEAREKVKEQTVTDVKEHFDKMLAKLGAESQEKVQRVEEQNRELATRNAELQEHLEWETSEKENTLSYLQKELADTQLRLATCEESLEAKAHHCSDLQDEKIKMQEHINWLEGQLKEREEQNAQSKRCIHNLRLSLEGKDCEVVTSSQKLQEALSTSAYFEKTIKELKESVQKMVFENNRLKEQWKETQEIRKAREPQEVLQSLHQRTMPRQNLEEARQSLNEHTSQQQWEEVKMKFRLQWSFGMLKTEEEQSSRSQTDVEKKGDKMIENLKESVSRLDREMERNTELQKEVCRLMSLAEMKEAELFLRTQTASLQSVEWIRATSEAGLAFRLEPHIRGLESKLAQEKVEQLEKRLQRSEDQKGEGHRCLCNLRRSLEENDCEVITSSQKLKETSSTCAFEQTIKELKESAQKMDCENTRPKEQETETDVTLRVQKPGRPGPAGASAERASVAPATVGGCSGEISLQRKVSD</sequence>
<feature type="domain" description="CCDC144C-like coiled-coil" evidence="4">
    <location>
        <begin position="220"/>
        <end position="495"/>
    </location>
</feature>
<dbReference type="Pfam" id="PF14915">
    <property type="entry name" value="CCDC144C"/>
    <property type="match status" value="1"/>
</dbReference>
<feature type="compositionally biased region" description="Basic and acidic residues" evidence="3">
    <location>
        <begin position="1"/>
        <end position="38"/>
    </location>
</feature>
<feature type="coiled-coil region" evidence="2">
    <location>
        <begin position="320"/>
        <end position="437"/>
    </location>
</feature>
<feature type="coiled-coil region" evidence="2">
    <location>
        <begin position="104"/>
        <end position="177"/>
    </location>
</feature>
<dbReference type="InterPro" id="IPR039497">
    <property type="entry name" value="CC144C-like_CC_dom"/>
</dbReference>
<protein>
    <recommendedName>
        <fullName evidence="4">CCDC144C-like coiled-coil domain-containing protein</fullName>
    </recommendedName>
</protein>
<keyword evidence="1 2" id="KW-0175">Coiled coil</keyword>
<gene>
    <name evidence="5" type="ORF">SKAU_G00033090</name>
</gene>
<feature type="coiled-coil region" evidence="2">
    <location>
        <begin position="218"/>
        <end position="277"/>
    </location>
</feature>
<evidence type="ECO:0000259" key="4">
    <source>
        <dbReference type="Pfam" id="PF14915"/>
    </source>
</evidence>
<dbReference type="Proteomes" id="UP001152622">
    <property type="component" value="Chromosome 1"/>
</dbReference>
<proteinExistence type="predicted"/>
<accession>A0A9Q1GE16</accession>
<evidence type="ECO:0000313" key="6">
    <source>
        <dbReference type="Proteomes" id="UP001152622"/>
    </source>
</evidence>
<evidence type="ECO:0000313" key="5">
    <source>
        <dbReference type="EMBL" id="KAJ8382531.1"/>
    </source>
</evidence>
<evidence type="ECO:0000256" key="2">
    <source>
        <dbReference type="SAM" id="Coils"/>
    </source>
</evidence>
<feature type="compositionally biased region" description="Basic and acidic residues" evidence="3">
    <location>
        <begin position="795"/>
        <end position="808"/>
    </location>
</feature>
<evidence type="ECO:0000256" key="3">
    <source>
        <dbReference type="SAM" id="MobiDB-lite"/>
    </source>
</evidence>
<organism evidence="5 6">
    <name type="scientific">Synaphobranchus kaupii</name>
    <name type="common">Kaup's arrowtooth eel</name>
    <dbReference type="NCBI Taxonomy" id="118154"/>
    <lineage>
        <taxon>Eukaryota</taxon>
        <taxon>Metazoa</taxon>
        <taxon>Chordata</taxon>
        <taxon>Craniata</taxon>
        <taxon>Vertebrata</taxon>
        <taxon>Euteleostomi</taxon>
        <taxon>Actinopterygii</taxon>
        <taxon>Neopterygii</taxon>
        <taxon>Teleostei</taxon>
        <taxon>Anguilliformes</taxon>
        <taxon>Synaphobranchidae</taxon>
        <taxon>Synaphobranchus</taxon>
    </lineage>
</organism>
<feature type="region of interest" description="Disordered" evidence="3">
    <location>
        <begin position="1"/>
        <end position="99"/>
    </location>
</feature>
<comment type="caution">
    <text evidence="5">The sequence shown here is derived from an EMBL/GenBank/DDBJ whole genome shotgun (WGS) entry which is preliminary data.</text>
</comment>
<dbReference type="EMBL" id="JAINUF010000001">
    <property type="protein sequence ID" value="KAJ8382531.1"/>
    <property type="molecule type" value="Genomic_DNA"/>
</dbReference>
<evidence type="ECO:0000256" key="1">
    <source>
        <dbReference type="ARBA" id="ARBA00023054"/>
    </source>
</evidence>
<dbReference type="OrthoDB" id="10670251at2759"/>
<feature type="compositionally biased region" description="Basic and acidic residues" evidence="3">
    <location>
        <begin position="77"/>
        <end position="98"/>
    </location>
</feature>
<feature type="region of interest" description="Disordered" evidence="3">
    <location>
        <begin position="795"/>
        <end position="855"/>
    </location>
</feature>
<reference evidence="5" key="1">
    <citation type="journal article" date="2023" name="Science">
        <title>Genome structures resolve the early diversification of teleost fishes.</title>
        <authorList>
            <person name="Parey E."/>
            <person name="Louis A."/>
            <person name="Montfort J."/>
            <person name="Bouchez O."/>
            <person name="Roques C."/>
            <person name="Iampietro C."/>
            <person name="Lluch J."/>
            <person name="Castinel A."/>
            <person name="Donnadieu C."/>
            <person name="Desvignes T."/>
            <person name="Floi Bucao C."/>
            <person name="Jouanno E."/>
            <person name="Wen M."/>
            <person name="Mejri S."/>
            <person name="Dirks R."/>
            <person name="Jansen H."/>
            <person name="Henkel C."/>
            <person name="Chen W.J."/>
            <person name="Zahm M."/>
            <person name="Cabau C."/>
            <person name="Klopp C."/>
            <person name="Thompson A.W."/>
            <person name="Robinson-Rechavi M."/>
            <person name="Braasch I."/>
            <person name="Lecointre G."/>
            <person name="Bobe J."/>
            <person name="Postlethwait J.H."/>
            <person name="Berthelot C."/>
            <person name="Roest Crollius H."/>
            <person name="Guiguen Y."/>
        </authorList>
    </citation>
    <scope>NUCLEOTIDE SEQUENCE</scope>
    <source>
        <strain evidence="5">WJC10195</strain>
    </source>
</reference>